<keyword evidence="3" id="KW-1185">Reference proteome</keyword>
<proteinExistence type="predicted"/>
<feature type="compositionally biased region" description="Polar residues" evidence="1">
    <location>
        <begin position="15"/>
        <end position="32"/>
    </location>
</feature>
<gene>
    <name evidence="2" type="ORF">CHARACLAT_012199</name>
</gene>
<protein>
    <submittedName>
        <fullName evidence="2">Uncharacterized protein</fullName>
    </submittedName>
</protein>
<feature type="region of interest" description="Disordered" evidence="1">
    <location>
        <begin position="101"/>
        <end position="121"/>
    </location>
</feature>
<feature type="region of interest" description="Disordered" evidence="1">
    <location>
        <begin position="1"/>
        <end position="82"/>
    </location>
</feature>
<dbReference type="EMBL" id="JAHUTJ010050022">
    <property type="protein sequence ID" value="MED6283758.1"/>
    <property type="molecule type" value="Genomic_DNA"/>
</dbReference>
<comment type="caution">
    <text evidence="2">The sequence shown here is derived from an EMBL/GenBank/DDBJ whole genome shotgun (WGS) entry which is preliminary data.</text>
</comment>
<reference evidence="2 3" key="1">
    <citation type="submission" date="2021-06" db="EMBL/GenBank/DDBJ databases">
        <authorList>
            <person name="Palmer J.M."/>
        </authorList>
    </citation>
    <scope>NUCLEOTIDE SEQUENCE [LARGE SCALE GENOMIC DNA]</scope>
    <source>
        <strain evidence="2 3">CL_MEX2019</strain>
        <tissue evidence="2">Muscle</tissue>
    </source>
</reference>
<name>A0ABU7E930_9TELE</name>
<organism evidence="2 3">
    <name type="scientific">Characodon lateralis</name>
    <dbReference type="NCBI Taxonomy" id="208331"/>
    <lineage>
        <taxon>Eukaryota</taxon>
        <taxon>Metazoa</taxon>
        <taxon>Chordata</taxon>
        <taxon>Craniata</taxon>
        <taxon>Vertebrata</taxon>
        <taxon>Euteleostomi</taxon>
        <taxon>Actinopterygii</taxon>
        <taxon>Neopterygii</taxon>
        <taxon>Teleostei</taxon>
        <taxon>Neoteleostei</taxon>
        <taxon>Acanthomorphata</taxon>
        <taxon>Ovalentaria</taxon>
        <taxon>Atherinomorphae</taxon>
        <taxon>Cyprinodontiformes</taxon>
        <taxon>Goodeidae</taxon>
        <taxon>Characodon</taxon>
    </lineage>
</organism>
<evidence type="ECO:0000313" key="3">
    <source>
        <dbReference type="Proteomes" id="UP001352852"/>
    </source>
</evidence>
<accession>A0ABU7E930</accession>
<evidence type="ECO:0000256" key="1">
    <source>
        <dbReference type="SAM" id="MobiDB-lite"/>
    </source>
</evidence>
<sequence length="157" mass="17547">IIQTIQTKRGKSDADSNMMTQAQMDTCKTVDQQFGEDDQQSYSSSSTFSRTGLRGQQTQVRHPDVPLPRHQGVPRPAERHSPSSVSWAILWASSWWDVPGKPPKEGVPPRPEGGTHPPVSILVKRDHHPSLPIQRHCPRLPHNVEEACQTAPQHTET</sequence>
<evidence type="ECO:0000313" key="2">
    <source>
        <dbReference type="EMBL" id="MED6283758.1"/>
    </source>
</evidence>
<feature type="non-terminal residue" evidence="2">
    <location>
        <position position="1"/>
    </location>
</feature>
<dbReference type="Proteomes" id="UP001352852">
    <property type="component" value="Unassembled WGS sequence"/>
</dbReference>